<dbReference type="InterPro" id="IPR036612">
    <property type="entry name" value="KH_dom_type_1_sf"/>
</dbReference>
<name>A0A0V1AD72_9BILA</name>
<dbReference type="GO" id="GO:0005634">
    <property type="term" value="C:nucleus"/>
    <property type="evidence" value="ECO:0007669"/>
    <property type="project" value="TreeGrafter"/>
</dbReference>
<dbReference type="AlphaFoldDB" id="A0A0V1AD72"/>
<dbReference type="InterPro" id="IPR045071">
    <property type="entry name" value="BBP-like"/>
</dbReference>
<organism evidence="4 5">
    <name type="scientific">Trichinella patagoniensis</name>
    <dbReference type="NCBI Taxonomy" id="990121"/>
    <lineage>
        <taxon>Eukaryota</taxon>
        <taxon>Metazoa</taxon>
        <taxon>Ecdysozoa</taxon>
        <taxon>Nematoda</taxon>
        <taxon>Enoplea</taxon>
        <taxon>Dorylaimia</taxon>
        <taxon>Trichinellida</taxon>
        <taxon>Trichinellidae</taxon>
        <taxon>Trichinella</taxon>
    </lineage>
</organism>
<comment type="caution">
    <text evidence="4">The sequence shown here is derived from an EMBL/GenBank/DDBJ whole genome shotgun (WGS) entry which is preliminary data.</text>
</comment>
<feature type="region of interest" description="Disordered" evidence="2">
    <location>
        <begin position="253"/>
        <end position="280"/>
    </location>
</feature>
<reference evidence="4 5" key="1">
    <citation type="submission" date="2015-01" db="EMBL/GenBank/DDBJ databases">
        <title>Evolution of Trichinella species and genotypes.</title>
        <authorList>
            <person name="Korhonen P.K."/>
            <person name="Edoardo P."/>
            <person name="Giuseppe L.R."/>
            <person name="Gasser R.B."/>
        </authorList>
    </citation>
    <scope>NUCLEOTIDE SEQUENCE [LARGE SCALE GENOMIC DNA]</scope>
    <source>
        <strain evidence="4">ISS2496</strain>
    </source>
</reference>
<dbReference type="SUPFAM" id="SSF54791">
    <property type="entry name" value="Eukaryotic type KH-domain (KH-domain type I)"/>
    <property type="match status" value="1"/>
</dbReference>
<dbReference type="Pfam" id="PF22675">
    <property type="entry name" value="KH-I_KHDC4-BBP"/>
    <property type="match status" value="1"/>
</dbReference>
<dbReference type="OrthoDB" id="6777263at2759"/>
<dbReference type="GO" id="GO:0000381">
    <property type="term" value="P:regulation of alternative mRNA splicing, via spliceosome"/>
    <property type="evidence" value="ECO:0007669"/>
    <property type="project" value="TreeGrafter"/>
</dbReference>
<dbReference type="InterPro" id="IPR004087">
    <property type="entry name" value="KH_dom"/>
</dbReference>
<evidence type="ECO:0000259" key="3">
    <source>
        <dbReference type="SMART" id="SM00322"/>
    </source>
</evidence>
<gene>
    <name evidence="4" type="primary">KHDRBS3</name>
    <name evidence="4" type="ORF">T12_10549</name>
</gene>
<evidence type="ECO:0000256" key="2">
    <source>
        <dbReference type="SAM" id="MobiDB-lite"/>
    </source>
</evidence>
<dbReference type="STRING" id="990121.A0A0V1AD72"/>
<dbReference type="EMBL" id="JYDQ01000007">
    <property type="protein sequence ID" value="KRY22770.1"/>
    <property type="molecule type" value="Genomic_DNA"/>
</dbReference>
<keyword evidence="1" id="KW-0694">RNA-binding</keyword>
<evidence type="ECO:0000256" key="1">
    <source>
        <dbReference type="ARBA" id="ARBA00022884"/>
    </source>
</evidence>
<sequence>MLILIELTAVSINTFSFSLRLTTTGFKIISIELRTSTSGLNDELILLSNKAMPRNEVSGNNDISEFVRDLKAQKELVDPSLTLVHDVLANEIVRLTNFGEPEFMDIFGNRVIRVVRKVAIPVKECPLVNFVGKLLGPGGATVKNVQQIADVKISVMGKGSMRDPQEEDRLLNSGDPKYKHLKDDLHVRISAYGVPSDVYKKIGVAIDLIQQILFDDINQVTYRYGEMVRNDFLNGGGGFRQRGMAPLVRGAPRGRMRRGGRNGGGIGRSFGHDETVNFNP</sequence>
<accession>A0A0V1AD72</accession>
<dbReference type="PANTHER" id="PTHR11208:SF42">
    <property type="entry name" value="QUAKING RELATED 54B, ISOFORM E"/>
    <property type="match status" value="1"/>
</dbReference>
<feature type="domain" description="K Homology" evidence="3">
    <location>
        <begin position="112"/>
        <end position="210"/>
    </location>
</feature>
<proteinExistence type="predicted"/>
<feature type="compositionally biased region" description="Basic and acidic residues" evidence="2">
    <location>
        <begin position="270"/>
        <end position="280"/>
    </location>
</feature>
<dbReference type="PANTHER" id="PTHR11208">
    <property type="entry name" value="RNA-BINDING PROTEIN RELATED"/>
    <property type="match status" value="1"/>
</dbReference>
<keyword evidence="5" id="KW-1185">Reference proteome</keyword>
<dbReference type="GO" id="GO:0003729">
    <property type="term" value="F:mRNA binding"/>
    <property type="evidence" value="ECO:0007669"/>
    <property type="project" value="TreeGrafter"/>
</dbReference>
<dbReference type="InterPro" id="IPR055256">
    <property type="entry name" value="KH_1_KHDC4/BBP-like"/>
</dbReference>
<dbReference type="SMART" id="SM00322">
    <property type="entry name" value="KH"/>
    <property type="match status" value="1"/>
</dbReference>
<dbReference type="Gene3D" id="3.30.1370.10">
    <property type="entry name" value="K Homology domain, type 1"/>
    <property type="match status" value="1"/>
</dbReference>
<protein>
    <submittedName>
        <fullName evidence="4">KH domain-containing, RNA-binding, signal transduction-associated protein 3</fullName>
    </submittedName>
</protein>
<evidence type="ECO:0000313" key="4">
    <source>
        <dbReference type="EMBL" id="KRY22770.1"/>
    </source>
</evidence>
<evidence type="ECO:0000313" key="5">
    <source>
        <dbReference type="Proteomes" id="UP000054783"/>
    </source>
</evidence>
<dbReference type="Proteomes" id="UP000054783">
    <property type="component" value="Unassembled WGS sequence"/>
</dbReference>